<evidence type="ECO:0000256" key="2">
    <source>
        <dbReference type="ARBA" id="ARBA00022692"/>
    </source>
</evidence>
<evidence type="ECO:0000313" key="8">
    <source>
        <dbReference type="Proteomes" id="UP001596513"/>
    </source>
</evidence>
<evidence type="ECO:0000256" key="4">
    <source>
        <dbReference type="ARBA" id="ARBA00023136"/>
    </source>
</evidence>
<name>A0ABW2U6K6_9BACT</name>
<keyword evidence="8" id="KW-1185">Reference proteome</keyword>
<evidence type="ECO:0000256" key="5">
    <source>
        <dbReference type="SAM" id="MobiDB-lite"/>
    </source>
</evidence>
<organism evidence="7 8">
    <name type="scientific">Hymenobacter humi</name>
    <dbReference type="NCBI Taxonomy" id="1411620"/>
    <lineage>
        <taxon>Bacteria</taxon>
        <taxon>Pseudomonadati</taxon>
        <taxon>Bacteroidota</taxon>
        <taxon>Cytophagia</taxon>
        <taxon>Cytophagales</taxon>
        <taxon>Hymenobacteraceae</taxon>
        <taxon>Hymenobacter</taxon>
    </lineage>
</organism>
<dbReference type="Proteomes" id="UP001596513">
    <property type="component" value="Unassembled WGS sequence"/>
</dbReference>
<accession>A0ABW2U6K6</accession>
<evidence type="ECO:0000259" key="6">
    <source>
        <dbReference type="Pfam" id="PF06803"/>
    </source>
</evidence>
<evidence type="ECO:0000313" key="7">
    <source>
        <dbReference type="EMBL" id="MFC7669105.1"/>
    </source>
</evidence>
<feature type="compositionally biased region" description="Low complexity" evidence="5">
    <location>
        <begin position="149"/>
        <end position="167"/>
    </location>
</feature>
<dbReference type="RefSeq" id="WP_380204626.1">
    <property type="nucleotide sequence ID" value="NZ_JBHTEK010000001.1"/>
</dbReference>
<reference evidence="8" key="1">
    <citation type="journal article" date="2019" name="Int. J. Syst. Evol. Microbiol.">
        <title>The Global Catalogue of Microorganisms (GCM) 10K type strain sequencing project: providing services to taxonomists for standard genome sequencing and annotation.</title>
        <authorList>
            <consortium name="The Broad Institute Genomics Platform"/>
            <consortium name="The Broad Institute Genome Sequencing Center for Infectious Disease"/>
            <person name="Wu L."/>
            <person name="Ma J."/>
        </authorList>
    </citation>
    <scope>NUCLEOTIDE SEQUENCE [LARGE SCALE GENOMIC DNA]</scope>
    <source>
        <strain evidence="8">JCM 19635</strain>
    </source>
</reference>
<gene>
    <name evidence="7" type="ORF">ACFQT0_18420</name>
</gene>
<keyword evidence="2" id="KW-0812">Transmembrane</keyword>
<protein>
    <submittedName>
        <fullName evidence="7">YkvA family protein</fullName>
    </submittedName>
</protein>
<sequence>MSSLTDQGLKISKNILFNVFVGRAAKLLGKPFKVVTILNETADKLADKESKTNKFQQLFEIALTLVRMVRSYISGEYREVPTSTMVSGLAVLLYILSPLDLVPDFIPVVGFLDDLSLVGWFVSKFSGEITKYREWEKTGRGQAITVDSAPARPDAAAQPARGDAAQPSVSELGHS</sequence>
<dbReference type="Pfam" id="PF06803">
    <property type="entry name" value="DUF1232"/>
    <property type="match status" value="1"/>
</dbReference>
<dbReference type="InterPro" id="IPR010652">
    <property type="entry name" value="DUF1232"/>
</dbReference>
<feature type="domain" description="DUF1232" evidence="6">
    <location>
        <begin position="89"/>
        <end position="120"/>
    </location>
</feature>
<keyword evidence="3" id="KW-1133">Transmembrane helix</keyword>
<proteinExistence type="predicted"/>
<evidence type="ECO:0000256" key="3">
    <source>
        <dbReference type="ARBA" id="ARBA00022989"/>
    </source>
</evidence>
<keyword evidence="4" id="KW-0472">Membrane</keyword>
<comment type="subcellular location">
    <subcellularLocation>
        <location evidence="1">Endomembrane system</location>
        <topology evidence="1">Multi-pass membrane protein</topology>
    </subcellularLocation>
</comment>
<dbReference type="EMBL" id="JBHTEK010000001">
    <property type="protein sequence ID" value="MFC7669105.1"/>
    <property type="molecule type" value="Genomic_DNA"/>
</dbReference>
<evidence type="ECO:0000256" key="1">
    <source>
        <dbReference type="ARBA" id="ARBA00004127"/>
    </source>
</evidence>
<comment type="caution">
    <text evidence="7">The sequence shown here is derived from an EMBL/GenBank/DDBJ whole genome shotgun (WGS) entry which is preliminary data.</text>
</comment>
<feature type="region of interest" description="Disordered" evidence="5">
    <location>
        <begin position="143"/>
        <end position="175"/>
    </location>
</feature>